<dbReference type="GO" id="GO:0003743">
    <property type="term" value="F:translation initiation factor activity"/>
    <property type="evidence" value="ECO:0007669"/>
    <property type="project" value="UniProtKB-KW"/>
</dbReference>
<evidence type="ECO:0000256" key="4">
    <source>
        <dbReference type="SAM" id="MobiDB-lite"/>
    </source>
</evidence>
<gene>
    <name evidence="5" type="ORF">B0A54_12771</name>
</gene>
<dbReference type="InterPro" id="IPR001288">
    <property type="entry name" value="Translation_initiation_fac_3"/>
</dbReference>
<feature type="compositionally biased region" description="Basic and acidic residues" evidence="4">
    <location>
        <begin position="170"/>
        <end position="179"/>
    </location>
</feature>
<comment type="caution">
    <text evidence="5">The sequence shown here is derived from an EMBL/GenBank/DDBJ whole genome shotgun (WGS) entry which is preliminary data.</text>
</comment>
<keyword evidence="3" id="KW-0648">Protein biosynthesis</keyword>
<evidence type="ECO:0000256" key="3">
    <source>
        <dbReference type="ARBA" id="ARBA00022917"/>
    </source>
</evidence>
<dbReference type="Proteomes" id="UP000310066">
    <property type="component" value="Unassembled WGS sequence"/>
</dbReference>
<dbReference type="SUPFAM" id="SSF55200">
    <property type="entry name" value="Translation initiation factor IF3, C-terminal domain"/>
    <property type="match status" value="1"/>
</dbReference>
<dbReference type="AlphaFoldDB" id="A0A4V5N6R5"/>
<dbReference type="GO" id="GO:0005739">
    <property type="term" value="C:mitochondrion"/>
    <property type="evidence" value="ECO:0007669"/>
    <property type="project" value="TreeGrafter"/>
</dbReference>
<organism evidence="5 6">
    <name type="scientific">Friedmanniomyces endolithicus</name>
    <dbReference type="NCBI Taxonomy" id="329885"/>
    <lineage>
        <taxon>Eukaryota</taxon>
        <taxon>Fungi</taxon>
        <taxon>Dikarya</taxon>
        <taxon>Ascomycota</taxon>
        <taxon>Pezizomycotina</taxon>
        <taxon>Dothideomycetes</taxon>
        <taxon>Dothideomycetidae</taxon>
        <taxon>Mycosphaerellales</taxon>
        <taxon>Teratosphaeriaceae</taxon>
        <taxon>Friedmanniomyces</taxon>
    </lineage>
</organism>
<dbReference type="OrthoDB" id="21573at2759"/>
<evidence type="ECO:0000256" key="1">
    <source>
        <dbReference type="ARBA" id="ARBA00005439"/>
    </source>
</evidence>
<dbReference type="Gene3D" id="3.30.110.10">
    <property type="entry name" value="Translation initiation factor 3 (IF-3), C-terminal domain"/>
    <property type="match status" value="1"/>
</dbReference>
<comment type="similarity">
    <text evidence="1">Belongs to the IF-3 family.</text>
</comment>
<dbReference type="PANTHER" id="PTHR10938">
    <property type="entry name" value="TRANSLATION INITIATION FACTOR IF-3"/>
    <property type="match status" value="1"/>
</dbReference>
<dbReference type="GO" id="GO:0070124">
    <property type="term" value="P:mitochondrial translational initiation"/>
    <property type="evidence" value="ECO:0007669"/>
    <property type="project" value="TreeGrafter"/>
</dbReference>
<accession>A0A4V5N6R5</accession>
<dbReference type="GO" id="GO:0032790">
    <property type="term" value="P:ribosome disassembly"/>
    <property type="evidence" value="ECO:0007669"/>
    <property type="project" value="TreeGrafter"/>
</dbReference>
<feature type="region of interest" description="Disordered" evidence="4">
    <location>
        <begin position="158"/>
        <end position="183"/>
    </location>
</feature>
<evidence type="ECO:0000313" key="5">
    <source>
        <dbReference type="EMBL" id="TKA36929.1"/>
    </source>
</evidence>
<reference evidence="5 6" key="1">
    <citation type="submission" date="2017-03" db="EMBL/GenBank/DDBJ databases">
        <title>Genomes of endolithic fungi from Antarctica.</title>
        <authorList>
            <person name="Coleine C."/>
            <person name="Masonjones S."/>
            <person name="Stajich J.E."/>
        </authorList>
    </citation>
    <scope>NUCLEOTIDE SEQUENCE [LARGE SCALE GENOMIC DNA]</scope>
    <source>
        <strain evidence="5 6">CCFEE 5311</strain>
    </source>
</reference>
<dbReference type="InterPro" id="IPR036788">
    <property type="entry name" value="T_IF-3_C_sf"/>
</dbReference>
<dbReference type="EMBL" id="NAJP01000056">
    <property type="protein sequence ID" value="TKA36929.1"/>
    <property type="molecule type" value="Genomic_DNA"/>
</dbReference>
<proteinExistence type="inferred from homology"/>
<dbReference type="STRING" id="329885.A0A4V5N6R5"/>
<evidence type="ECO:0000313" key="6">
    <source>
        <dbReference type="Proteomes" id="UP000310066"/>
    </source>
</evidence>
<dbReference type="GO" id="GO:0043022">
    <property type="term" value="F:ribosome binding"/>
    <property type="evidence" value="ECO:0007669"/>
    <property type="project" value="TreeGrafter"/>
</dbReference>
<protein>
    <submittedName>
        <fullName evidence="5">Uncharacterized protein</fullName>
    </submittedName>
</protein>
<name>A0A4V5N6R5_9PEZI</name>
<keyword evidence="2" id="KW-0396">Initiation factor</keyword>
<sequence>MKFVSPLPHVTFPNRPQAAPATLHEGLCYAIATPGKHSYLRRYPSTRSSAQALYRVFVGPALSSLPPSRHLGQQALVANTCTTLPTPQQRQLHRRPFSTTTPLHTKTRAPVQRSQKWDEEITARLIQLVDPETGNLLDNGAPRTRWDVLNSLDPKTHRLVQLSPNPTPAEEERFRRGDVDGGANPRSGGYWDARAANGYGAFVPVCKVVSKKEQYDLERRKKAANKERLKEGSKAQSMKTLELNWAIDANDLQHRLDRIGEFLADGRRVEVVLAAKKRGRKATVQECGQVVKKIEECVTGVEGASVMKALTGKMGSFATIMLQGKVGKSQAHGVDLAQTEDPAEAKGA</sequence>
<evidence type="ECO:0000256" key="2">
    <source>
        <dbReference type="ARBA" id="ARBA00022540"/>
    </source>
</evidence>
<dbReference type="PANTHER" id="PTHR10938:SF0">
    <property type="entry name" value="TRANSLATION INITIATION FACTOR IF-3, MITOCHONDRIAL"/>
    <property type="match status" value="1"/>
</dbReference>